<protein>
    <submittedName>
        <fullName evidence="11">Uncharacterized protein</fullName>
    </submittedName>
</protein>
<comment type="caution">
    <text evidence="11">The sequence shown here is derived from an EMBL/GenBank/DDBJ whole genome shotgun (WGS) entry which is preliminary data.</text>
</comment>
<dbReference type="PANTHER" id="PTHR31620:SF15">
    <property type="entry name" value="PROTEIN RETICULATA-RELATED 2, CHLOROPLASTIC-RELATED"/>
    <property type="match status" value="1"/>
</dbReference>
<dbReference type="EMBL" id="CAMAPF010000015">
    <property type="protein sequence ID" value="CAH9069145.1"/>
    <property type="molecule type" value="Genomic_DNA"/>
</dbReference>
<accession>A0AAV0C7A1</accession>
<keyword evidence="3" id="KW-0150">Chloroplast</keyword>
<dbReference type="Proteomes" id="UP001152523">
    <property type="component" value="Unassembled WGS sequence"/>
</dbReference>
<evidence type="ECO:0000256" key="8">
    <source>
        <dbReference type="ARBA" id="ARBA00023136"/>
    </source>
</evidence>
<keyword evidence="4" id="KW-0934">Plastid</keyword>
<dbReference type="PANTHER" id="PTHR31620">
    <property type="entry name" value="PROTEIN RETICULATA-RELATED 2, CHLOROPLASTIC-RELATED"/>
    <property type="match status" value="1"/>
</dbReference>
<feature type="region of interest" description="Disordered" evidence="9">
    <location>
        <begin position="71"/>
        <end position="103"/>
    </location>
</feature>
<evidence type="ECO:0000313" key="11">
    <source>
        <dbReference type="EMBL" id="CAH9069145.1"/>
    </source>
</evidence>
<keyword evidence="7 10" id="KW-1133">Transmembrane helix</keyword>
<evidence type="ECO:0000256" key="9">
    <source>
        <dbReference type="SAM" id="MobiDB-lite"/>
    </source>
</evidence>
<evidence type="ECO:0000313" key="12">
    <source>
        <dbReference type="EMBL" id="CAH9134740.1"/>
    </source>
</evidence>
<keyword evidence="6" id="KW-0809">Transit peptide</keyword>
<evidence type="ECO:0000256" key="5">
    <source>
        <dbReference type="ARBA" id="ARBA00022692"/>
    </source>
</evidence>
<keyword evidence="5 10" id="KW-0812">Transmembrane</keyword>
<dbReference type="Pfam" id="PF11891">
    <property type="entry name" value="RETICULATA-like"/>
    <property type="match status" value="1"/>
</dbReference>
<comment type="subcellular location">
    <subcellularLocation>
        <location evidence="1">Plastid</location>
        <location evidence="1">Chloroplast membrane</location>
        <topology evidence="1">Multi-pass membrane protein</topology>
    </subcellularLocation>
</comment>
<dbReference type="AlphaFoldDB" id="A0AAV0C7A1"/>
<feature type="transmembrane region" description="Helical" evidence="10">
    <location>
        <begin position="221"/>
        <end position="242"/>
    </location>
</feature>
<organism evidence="11 13">
    <name type="scientific">Cuscuta epithymum</name>
    <dbReference type="NCBI Taxonomy" id="186058"/>
    <lineage>
        <taxon>Eukaryota</taxon>
        <taxon>Viridiplantae</taxon>
        <taxon>Streptophyta</taxon>
        <taxon>Embryophyta</taxon>
        <taxon>Tracheophyta</taxon>
        <taxon>Spermatophyta</taxon>
        <taxon>Magnoliopsida</taxon>
        <taxon>eudicotyledons</taxon>
        <taxon>Gunneridae</taxon>
        <taxon>Pentapetalae</taxon>
        <taxon>asterids</taxon>
        <taxon>lamiids</taxon>
        <taxon>Solanales</taxon>
        <taxon>Convolvulaceae</taxon>
        <taxon>Cuscuteae</taxon>
        <taxon>Cuscuta</taxon>
        <taxon>Cuscuta subgen. Cuscuta</taxon>
    </lineage>
</organism>
<keyword evidence="13" id="KW-1185">Reference proteome</keyword>
<reference evidence="11" key="1">
    <citation type="submission" date="2022-07" db="EMBL/GenBank/DDBJ databases">
        <authorList>
            <person name="Macas J."/>
            <person name="Novak P."/>
            <person name="Neumann P."/>
        </authorList>
    </citation>
    <scope>NUCLEOTIDE SEQUENCE</scope>
</reference>
<feature type="compositionally biased region" description="Gly residues" evidence="9">
    <location>
        <begin position="71"/>
        <end position="90"/>
    </location>
</feature>
<dbReference type="EMBL" id="CAMAPF010000984">
    <property type="protein sequence ID" value="CAH9134740.1"/>
    <property type="molecule type" value="Genomic_DNA"/>
</dbReference>
<evidence type="ECO:0000256" key="3">
    <source>
        <dbReference type="ARBA" id="ARBA00022528"/>
    </source>
</evidence>
<gene>
    <name evidence="11" type="ORF">CEPIT_LOCUS3004</name>
    <name evidence="12" type="ORF">CEPIT_LOCUS33973</name>
</gene>
<comment type="similarity">
    <text evidence="2">Belongs to the RETICULATA family.</text>
</comment>
<evidence type="ECO:0000256" key="6">
    <source>
        <dbReference type="ARBA" id="ARBA00022946"/>
    </source>
</evidence>
<feature type="transmembrane region" description="Helical" evidence="10">
    <location>
        <begin position="159"/>
        <end position="179"/>
    </location>
</feature>
<evidence type="ECO:0000313" key="13">
    <source>
        <dbReference type="Proteomes" id="UP001152523"/>
    </source>
</evidence>
<evidence type="ECO:0000256" key="1">
    <source>
        <dbReference type="ARBA" id="ARBA00004508"/>
    </source>
</evidence>
<name>A0AAV0C7A1_9ASTE</name>
<evidence type="ECO:0000256" key="7">
    <source>
        <dbReference type="ARBA" id="ARBA00022989"/>
    </source>
</evidence>
<proteinExistence type="inferred from homology"/>
<evidence type="ECO:0000256" key="4">
    <source>
        <dbReference type="ARBA" id="ARBA00022640"/>
    </source>
</evidence>
<evidence type="ECO:0000256" key="10">
    <source>
        <dbReference type="SAM" id="Phobius"/>
    </source>
</evidence>
<evidence type="ECO:0000256" key="2">
    <source>
        <dbReference type="ARBA" id="ARBA00010793"/>
    </source>
</evidence>
<dbReference type="GO" id="GO:0031969">
    <property type="term" value="C:chloroplast membrane"/>
    <property type="evidence" value="ECO:0007669"/>
    <property type="project" value="UniProtKB-SubCell"/>
</dbReference>
<keyword evidence="8 10" id="KW-0472">Membrane</keyword>
<sequence>MAAMAQLHFSAISVPNHSQSRNLTPLCPRSFSANGSLFASNLTVSISSKQQRHSDSLLKLPPLCAGSGGGVGDSGVGGGGRKGDGGGDWSSGGDSDDSKSSSGDNFGPIGAFLSGWRSRVAADPQFPFKVLMEELVGVTACVIGDMASRPNFGLNELDFVFSTMVVGSIMNFVLMYLLAPTASSASQTLPSIFSSCPPSHMFQPGSYGLVSRAGTLVYKGVLFATVGFAAGLVGTAISNGLIKIRKKMDPSFETPNKPPPTILNAATWAIHMGVSSNLRYQTLNGVEFVLAKSVPAFVFKSSVIVLRCLNNVLGGMSFVVLARMTGSQSVDDGEKKTVAALEEDELASEKERLVNADDSSK</sequence>
<dbReference type="InterPro" id="IPR021825">
    <property type="entry name" value="RETICULATA-related"/>
</dbReference>